<name>A0AAW0B644_9AGAR</name>
<dbReference type="PANTHER" id="PTHR43712:SF2">
    <property type="entry name" value="O-METHYLTRANSFERASE CICE"/>
    <property type="match status" value="1"/>
</dbReference>
<keyword evidence="1" id="KW-0489">Methyltransferase</keyword>
<dbReference type="InterPro" id="IPR029063">
    <property type="entry name" value="SAM-dependent_MTases_sf"/>
</dbReference>
<dbReference type="GO" id="GO:0032259">
    <property type="term" value="P:methylation"/>
    <property type="evidence" value="ECO:0007669"/>
    <property type="project" value="UniProtKB-KW"/>
</dbReference>
<keyword evidence="2" id="KW-0808">Transferase</keyword>
<dbReference type="Pfam" id="PF00891">
    <property type="entry name" value="Methyltransf_2"/>
    <property type="match status" value="1"/>
</dbReference>
<organism evidence="5 6">
    <name type="scientific">Paramarasmius palmivorus</name>
    <dbReference type="NCBI Taxonomy" id="297713"/>
    <lineage>
        <taxon>Eukaryota</taxon>
        <taxon>Fungi</taxon>
        <taxon>Dikarya</taxon>
        <taxon>Basidiomycota</taxon>
        <taxon>Agaricomycotina</taxon>
        <taxon>Agaricomycetes</taxon>
        <taxon>Agaricomycetidae</taxon>
        <taxon>Agaricales</taxon>
        <taxon>Marasmiineae</taxon>
        <taxon>Marasmiaceae</taxon>
        <taxon>Paramarasmius</taxon>
    </lineage>
</organism>
<dbReference type="InterPro" id="IPR016461">
    <property type="entry name" value="COMT-like"/>
</dbReference>
<dbReference type="Gene3D" id="3.40.50.150">
    <property type="entry name" value="Vaccinia Virus protein VP39"/>
    <property type="match status" value="1"/>
</dbReference>
<dbReference type="CDD" id="cd02440">
    <property type="entry name" value="AdoMet_MTases"/>
    <property type="match status" value="1"/>
</dbReference>
<evidence type="ECO:0000256" key="3">
    <source>
        <dbReference type="ARBA" id="ARBA00022691"/>
    </source>
</evidence>
<reference evidence="5 6" key="1">
    <citation type="submission" date="2024-01" db="EMBL/GenBank/DDBJ databases">
        <title>A draft genome for a cacao thread blight-causing isolate of Paramarasmius palmivorus.</title>
        <authorList>
            <person name="Baruah I.K."/>
            <person name="Bukari Y."/>
            <person name="Amoako-Attah I."/>
            <person name="Meinhardt L.W."/>
            <person name="Bailey B.A."/>
            <person name="Cohen S.P."/>
        </authorList>
    </citation>
    <scope>NUCLEOTIDE SEQUENCE [LARGE SCALE GENOMIC DNA]</scope>
    <source>
        <strain evidence="5 6">GH-12</strain>
    </source>
</reference>
<sequence>MEANHLFALTSLITSSVEDIVSAYASAGQSVPVLDSVEQGQFDTLAIDDIPDKLIHAIQLAEAACLQLICSVSRPGTVFLSKARMHLEMACLGAVLNARIPDLLVNKPEGMHVTQLAELSQFTAGVNKLERVMRLLATPSVGHGIYAHNRLSIKLISKEGIPDVLACSRDHSSASIQLSQALTMPGGYGETAFKQATGHKLFEYYGLPENKDKEEQFQRSLAGWEEDFSMGYLRKVYPWSTKPPSTVVCDIGAGNGRVTLDLIKRYPHLKLIIQDQAAVVQVAKEFRASNYPEVPEGRVDFVPIDFFKDAPVEGCDVYFIKSVLHDWTDAECVSILKNIRKAMKPSSRLIIQEVVIRKVLCSDNPQVDETEMPTWGPSEVKMFEYDILMMELFDGKERTLEELVQLGTQSRLEFKEMYPAGDMALVEFSPM</sequence>
<protein>
    <recommendedName>
        <fullName evidence="4">O-methyltransferase C-terminal domain-containing protein</fullName>
    </recommendedName>
</protein>
<keyword evidence="6" id="KW-1185">Reference proteome</keyword>
<dbReference type="InterPro" id="IPR036390">
    <property type="entry name" value="WH_DNA-bd_sf"/>
</dbReference>
<dbReference type="InterPro" id="IPR001077">
    <property type="entry name" value="COMT_C"/>
</dbReference>
<dbReference type="InterPro" id="IPR036388">
    <property type="entry name" value="WH-like_DNA-bd_sf"/>
</dbReference>
<evidence type="ECO:0000313" key="6">
    <source>
        <dbReference type="Proteomes" id="UP001383192"/>
    </source>
</evidence>
<evidence type="ECO:0000256" key="2">
    <source>
        <dbReference type="ARBA" id="ARBA00022679"/>
    </source>
</evidence>
<evidence type="ECO:0000259" key="4">
    <source>
        <dbReference type="Pfam" id="PF00891"/>
    </source>
</evidence>
<proteinExistence type="predicted"/>
<feature type="domain" description="O-methyltransferase C-terminal" evidence="4">
    <location>
        <begin position="189"/>
        <end position="406"/>
    </location>
</feature>
<comment type="caution">
    <text evidence="5">The sequence shown here is derived from an EMBL/GenBank/DDBJ whole genome shotgun (WGS) entry which is preliminary data.</text>
</comment>
<dbReference type="PANTHER" id="PTHR43712">
    <property type="entry name" value="PUTATIVE (AFU_ORTHOLOGUE AFUA_4G14580)-RELATED"/>
    <property type="match status" value="1"/>
</dbReference>
<dbReference type="EMBL" id="JAYKXP010000173">
    <property type="protein sequence ID" value="KAK7021287.1"/>
    <property type="molecule type" value="Genomic_DNA"/>
</dbReference>
<gene>
    <name evidence="5" type="ORF">VNI00_017462</name>
</gene>
<evidence type="ECO:0000256" key="1">
    <source>
        <dbReference type="ARBA" id="ARBA00022603"/>
    </source>
</evidence>
<dbReference type="SUPFAM" id="SSF53335">
    <property type="entry name" value="S-adenosyl-L-methionine-dependent methyltransferases"/>
    <property type="match status" value="1"/>
</dbReference>
<keyword evidence="3" id="KW-0949">S-adenosyl-L-methionine</keyword>
<dbReference type="Gene3D" id="1.10.10.10">
    <property type="entry name" value="Winged helix-like DNA-binding domain superfamily/Winged helix DNA-binding domain"/>
    <property type="match status" value="1"/>
</dbReference>
<accession>A0AAW0B644</accession>
<dbReference type="PROSITE" id="PS51683">
    <property type="entry name" value="SAM_OMT_II"/>
    <property type="match status" value="1"/>
</dbReference>
<dbReference type="AlphaFoldDB" id="A0AAW0B644"/>
<dbReference type="GO" id="GO:0008171">
    <property type="term" value="F:O-methyltransferase activity"/>
    <property type="evidence" value="ECO:0007669"/>
    <property type="project" value="InterPro"/>
</dbReference>
<dbReference type="SUPFAM" id="SSF46785">
    <property type="entry name" value="Winged helix' DNA-binding domain"/>
    <property type="match status" value="1"/>
</dbReference>
<evidence type="ECO:0000313" key="5">
    <source>
        <dbReference type="EMBL" id="KAK7021287.1"/>
    </source>
</evidence>
<dbReference type="Proteomes" id="UP001383192">
    <property type="component" value="Unassembled WGS sequence"/>
</dbReference>